<dbReference type="RefSeq" id="WP_413276344.1">
    <property type="nucleotide sequence ID" value="NZ_JBHFNT010000048.1"/>
</dbReference>
<feature type="transmembrane region" description="Helical" evidence="5">
    <location>
        <begin position="20"/>
        <end position="38"/>
    </location>
</feature>
<organism evidence="7 8">
    <name type="scientific">Floridaenema evergladense BLCC-F167</name>
    <dbReference type="NCBI Taxonomy" id="3153639"/>
    <lineage>
        <taxon>Bacteria</taxon>
        <taxon>Bacillati</taxon>
        <taxon>Cyanobacteriota</taxon>
        <taxon>Cyanophyceae</taxon>
        <taxon>Oscillatoriophycideae</taxon>
        <taxon>Aerosakkonematales</taxon>
        <taxon>Aerosakkonemataceae</taxon>
        <taxon>Floridanema</taxon>
        <taxon>Floridanema evergladense</taxon>
    </lineage>
</organism>
<keyword evidence="5" id="KW-0472">Membrane</keyword>
<sequence length="488" mass="53070">MKFDNMFGNLKLKDRIILGYSVPLLFSITIAGLVYYNVTKVEEQNKREVLGYELVRNIDGFALSLARIQRAGRGQLLKPESQNITSFQEAETSFNKATEYLQEKVEVAKQRQRLTQVITLGKQSIEFNRNLIDLARTGRLTEALRNYNSLSRQELNREIEQELQAFVKDERLIQQQKNQETKDALNTLNLVVIIGTLLSIALGIPIGLWIASRITQAINESVSAIASSSTEIAATIEEQERAASQQASAVHQTTTTIDELGVSSRQSAEQAEMSAKGAQEALEKAEEGSSAVELSLQEMASLKQKVEAIANQILNLSEQTNQIGNISTLVSELANQTNMLALNAAVEAVRAGEHGKGFGVVASEIRKLADASKQSAEKINGLVNDIKNAINSTVIVTKEGTKSAEQGELIAQKTADAFASIMAEISNVYESSQQISLNVKQQATAIQQVASAMNSLSTAAMQNASGISQTKLGTQKLNEVAVNLKSVV</sequence>
<keyword evidence="5" id="KW-0812">Transmembrane</keyword>
<reference evidence="7 8" key="1">
    <citation type="submission" date="2024-09" db="EMBL/GenBank/DDBJ databases">
        <title>Floridaenema gen nov. (Aerosakkonemataceae, Aerosakkonematales ord. nov., Cyanobacteria) from benthic tropical and subtropical fresh waters, with the description of four new species.</title>
        <authorList>
            <person name="Moretto J.A."/>
            <person name="Berthold D.E."/>
            <person name="Lefler F.W."/>
            <person name="Huang I.-S."/>
            <person name="Laughinghouse H. IV."/>
        </authorList>
    </citation>
    <scope>NUCLEOTIDE SEQUENCE [LARGE SCALE GENOMIC DNA]</scope>
    <source>
        <strain evidence="7 8">BLCC-F167</strain>
    </source>
</reference>
<evidence type="ECO:0000256" key="1">
    <source>
        <dbReference type="ARBA" id="ARBA00023224"/>
    </source>
</evidence>
<evidence type="ECO:0000259" key="6">
    <source>
        <dbReference type="PROSITE" id="PS50111"/>
    </source>
</evidence>
<dbReference type="EMBL" id="JBHFNT010000048">
    <property type="protein sequence ID" value="MFB2833894.1"/>
    <property type="molecule type" value="Genomic_DNA"/>
</dbReference>
<dbReference type="PANTHER" id="PTHR32089">
    <property type="entry name" value="METHYL-ACCEPTING CHEMOTAXIS PROTEIN MCPB"/>
    <property type="match status" value="1"/>
</dbReference>
<accession>A0ABV4WFN8</accession>
<dbReference type="Pfam" id="PF00015">
    <property type="entry name" value="MCPsignal"/>
    <property type="match status" value="1"/>
</dbReference>
<dbReference type="SUPFAM" id="SSF58104">
    <property type="entry name" value="Methyl-accepting chemotaxis protein (MCP) signaling domain"/>
    <property type="match status" value="1"/>
</dbReference>
<feature type="coiled-coil region" evidence="4">
    <location>
        <begin position="268"/>
        <end position="319"/>
    </location>
</feature>
<dbReference type="PROSITE" id="PS50111">
    <property type="entry name" value="CHEMOTAXIS_TRANSDUC_2"/>
    <property type="match status" value="1"/>
</dbReference>
<dbReference type="PANTHER" id="PTHR32089:SF112">
    <property type="entry name" value="LYSOZYME-LIKE PROTEIN-RELATED"/>
    <property type="match status" value="1"/>
</dbReference>
<evidence type="ECO:0000256" key="5">
    <source>
        <dbReference type="SAM" id="Phobius"/>
    </source>
</evidence>
<proteinExistence type="inferred from homology"/>
<comment type="caution">
    <text evidence="7">The sequence shown here is derived from an EMBL/GenBank/DDBJ whole genome shotgun (WGS) entry which is preliminary data.</text>
</comment>
<evidence type="ECO:0000256" key="4">
    <source>
        <dbReference type="SAM" id="Coils"/>
    </source>
</evidence>
<gene>
    <name evidence="7" type="ORF">ACE1CA_05115</name>
</gene>
<feature type="transmembrane region" description="Helical" evidence="5">
    <location>
        <begin position="187"/>
        <end position="211"/>
    </location>
</feature>
<comment type="similarity">
    <text evidence="2">Belongs to the methyl-accepting chemotaxis (MCP) protein family.</text>
</comment>
<evidence type="ECO:0000256" key="3">
    <source>
        <dbReference type="PROSITE-ProRule" id="PRU00284"/>
    </source>
</evidence>
<name>A0ABV4WFN8_9CYAN</name>
<dbReference type="Gene3D" id="1.10.287.950">
    <property type="entry name" value="Methyl-accepting chemotaxis protein"/>
    <property type="match status" value="1"/>
</dbReference>
<feature type="domain" description="Methyl-accepting transducer" evidence="6">
    <location>
        <begin position="221"/>
        <end position="457"/>
    </location>
</feature>
<dbReference type="InterPro" id="IPR004089">
    <property type="entry name" value="MCPsignal_dom"/>
</dbReference>
<evidence type="ECO:0000313" key="8">
    <source>
        <dbReference type="Proteomes" id="UP001576780"/>
    </source>
</evidence>
<evidence type="ECO:0000256" key="2">
    <source>
        <dbReference type="ARBA" id="ARBA00029447"/>
    </source>
</evidence>
<keyword evidence="5" id="KW-1133">Transmembrane helix</keyword>
<dbReference type="PRINTS" id="PR00260">
    <property type="entry name" value="CHEMTRNSDUCR"/>
</dbReference>
<dbReference type="InterPro" id="IPR004090">
    <property type="entry name" value="Chemotax_Me-accpt_rcpt"/>
</dbReference>
<dbReference type="Proteomes" id="UP001576780">
    <property type="component" value="Unassembled WGS sequence"/>
</dbReference>
<keyword evidence="4" id="KW-0175">Coiled coil</keyword>
<protein>
    <submittedName>
        <fullName evidence="7">Methyl-accepting chemotaxis protein</fullName>
    </submittedName>
</protein>
<keyword evidence="8" id="KW-1185">Reference proteome</keyword>
<dbReference type="SMART" id="SM00283">
    <property type="entry name" value="MA"/>
    <property type="match status" value="1"/>
</dbReference>
<evidence type="ECO:0000313" key="7">
    <source>
        <dbReference type="EMBL" id="MFB2833894.1"/>
    </source>
</evidence>
<keyword evidence="1 3" id="KW-0807">Transducer</keyword>